<name>A0A956SEG5_UNCEI</name>
<feature type="region of interest" description="Disordered" evidence="1">
    <location>
        <begin position="1"/>
        <end position="54"/>
    </location>
</feature>
<reference evidence="2" key="2">
    <citation type="journal article" date="2021" name="Microbiome">
        <title>Successional dynamics and alternative stable states in a saline activated sludge microbial community over 9 years.</title>
        <authorList>
            <person name="Wang Y."/>
            <person name="Ye J."/>
            <person name="Ju F."/>
            <person name="Liu L."/>
            <person name="Boyd J.A."/>
            <person name="Deng Y."/>
            <person name="Parks D.H."/>
            <person name="Jiang X."/>
            <person name="Yin X."/>
            <person name="Woodcroft B.J."/>
            <person name="Tyson G.W."/>
            <person name="Hugenholtz P."/>
            <person name="Polz M.F."/>
            <person name="Zhang T."/>
        </authorList>
    </citation>
    <scope>NUCLEOTIDE SEQUENCE</scope>
    <source>
        <strain evidence="2">HKST-UBA02</strain>
    </source>
</reference>
<dbReference type="AlphaFoldDB" id="A0A956SEG5"/>
<reference evidence="2" key="1">
    <citation type="submission" date="2020-04" db="EMBL/GenBank/DDBJ databases">
        <authorList>
            <person name="Zhang T."/>
        </authorList>
    </citation>
    <scope>NUCLEOTIDE SEQUENCE</scope>
    <source>
        <strain evidence="2">HKST-UBA02</strain>
    </source>
</reference>
<feature type="compositionally biased region" description="Polar residues" evidence="1">
    <location>
        <begin position="263"/>
        <end position="273"/>
    </location>
</feature>
<dbReference type="Proteomes" id="UP000739538">
    <property type="component" value="Unassembled WGS sequence"/>
</dbReference>
<comment type="caution">
    <text evidence="2">The sequence shown here is derived from an EMBL/GenBank/DDBJ whole genome shotgun (WGS) entry which is preliminary data.</text>
</comment>
<feature type="region of interest" description="Disordered" evidence="1">
    <location>
        <begin position="251"/>
        <end position="285"/>
    </location>
</feature>
<evidence type="ECO:0000313" key="2">
    <source>
        <dbReference type="EMBL" id="MCA9757550.1"/>
    </source>
</evidence>
<gene>
    <name evidence="2" type="ORF">KDA27_17225</name>
</gene>
<sequence length="372" mass="39188">MRVDNGATRIENRPTQFNPAMRSVQTGSNGTAVDVTRSQTSNGSDAQGLGGSSRDVIDLGRNILDTAESLSSASGQDASEVMKKVVQWILSAIEGSGAGTTATGVSLDGAASSGSTIDPSGLAGKLPGTGEVSEEQLYAAILEQRIGETAGPEAAKAFAEEFQSEKQRLRRGDGYVPVEEAAQNALRTLSENGEIDGSAAEKINGEAFRAAQLDDNGSLLYDDRGGPGDPTKATASISDALERANRQLARFRSGIDRAEPRSLASQSTKSPQGQKVDGPDGFLWKPESESNGNLVVLVPKEYAHQVSSLQIQDGSGAVLAEGRSNGYGNGGREHFRFDRPGGRFPEGVVVELKLKNGSVVRYEIPTPSERYD</sequence>
<accession>A0A956SEG5</accession>
<organism evidence="2 3">
    <name type="scientific">Eiseniibacteriota bacterium</name>
    <dbReference type="NCBI Taxonomy" id="2212470"/>
    <lineage>
        <taxon>Bacteria</taxon>
        <taxon>Candidatus Eiseniibacteriota</taxon>
    </lineage>
</organism>
<protein>
    <submittedName>
        <fullName evidence="2">Uncharacterized protein</fullName>
    </submittedName>
</protein>
<proteinExistence type="predicted"/>
<feature type="compositionally biased region" description="Polar residues" evidence="1">
    <location>
        <begin position="13"/>
        <end position="45"/>
    </location>
</feature>
<dbReference type="EMBL" id="JAGQHS010000105">
    <property type="protein sequence ID" value="MCA9757550.1"/>
    <property type="molecule type" value="Genomic_DNA"/>
</dbReference>
<evidence type="ECO:0000256" key="1">
    <source>
        <dbReference type="SAM" id="MobiDB-lite"/>
    </source>
</evidence>
<evidence type="ECO:0000313" key="3">
    <source>
        <dbReference type="Proteomes" id="UP000739538"/>
    </source>
</evidence>